<dbReference type="Gene3D" id="3.40.50.2300">
    <property type="match status" value="2"/>
</dbReference>
<evidence type="ECO:0000256" key="11">
    <source>
        <dbReference type="ARBA" id="ARBA00023136"/>
    </source>
</evidence>
<dbReference type="Pfam" id="PF00512">
    <property type="entry name" value="HisKA"/>
    <property type="match status" value="1"/>
</dbReference>
<dbReference type="Pfam" id="PF02518">
    <property type="entry name" value="HATPase_c"/>
    <property type="match status" value="1"/>
</dbReference>
<evidence type="ECO:0000259" key="21">
    <source>
        <dbReference type="PROSITE" id="PS50894"/>
    </source>
</evidence>
<keyword evidence="6 16" id="KW-0812">Transmembrane</keyword>
<evidence type="ECO:0000256" key="15">
    <source>
        <dbReference type="PROSITE-ProRule" id="PRU00169"/>
    </source>
</evidence>
<dbReference type="PANTHER" id="PTHR45339">
    <property type="entry name" value="HYBRID SIGNAL TRANSDUCTION HISTIDINE KINASE J"/>
    <property type="match status" value="1"/>
</dbReference>
<evidence type="ECO:0000256" key="5">
    <source>
        <dbReference type="ARBA" id="ARBA00022553"/>
    </source>
</evidence>
<dbReference type="PROSITE" id="PS50109">
    <property type="entry name" value="HIS_KIN"/>
    <property type="match status" value="1"/>
</dbReference>
<dbReference type="InterPro" id="IPR000014">
    <property type="entry name" value="PAS"/>
</dbReference>
<keyword evidence="9 16" id="KW-1133">Transmembrane helix</keyword>
<evidence type="ECO:0000256" key="16">
    <source>
        <dbReference type="SAM" id="Phobius"/>
    </source>
</evidence>
<feature type="modified residue" description="Phosphohistidine" evidence="14">
    <location>
        <position position="1028"/>
    </location>
</feature>
<dbReference type="OrthoDB" id="8552871at2"/>
<dbReference type="InterPro" id="IPR036641">
    <property type="entry name" value="HPT_dom_sf"/>
</dbReference>
<dbReference type="Gene3D" id="1.10.287.130">
    <property type="match status" value="1"/>
</dbReference>
<evidence type="ECO:0000259" key="18">
    <source>
        <dbReference type="PROSITE" id="PS50110"/>
    </source>
</evidence>
<dbReference type="SUPFAM" id="SSF55874">
    <property type="entry name" value="ATPase domain of HSP90 chaperone/DNA topoisomerase II/histidine kinase"/>
    <property type="match status" value="1"/>
</dbReference>
<dbReference type="SUPFAM" id="SSF52172">
    <property type="entry name" value="CheY-like"/>
    <property type="match status" value="2"/>
</dbReference>
<evidence type="ECO:0000313" key="22">
    <source>
        <dbReference type="EMBL" id="TYC53489.1"/>
    </source>
</evidence>
<accession>A0A6C2CJ20</accession>
<dbReference type="SMART" id="SM00091">
    <property type="entry name" value="PAS"/>
    <property type="match status" value="1"/>
</dbReference>
<feature type="domain" description="Histidine kinase" evidence="17">
    <location>
        <begin position="439"/>
        <end position="659"/>
    </location>
</feature>
<evidence type="ECO:0000256" key="6">
    <source>
        <dbReference type="ARBA" id="ARBA00022692"/>
    </source>
</evidence>
<feature type="domain" description="Response regulatory" evidence="18">
    <location>
        <begin position="824"/>
        <end position="940"/>
    </location>
</feature>
<dbReference type="PRINTS" id="PR00344">
    <property type="entry name" value="BCTRLSENSOR"/>
</dbReference>
<evidence type="ECO:0000256" key="1">
    <source>
        <dbReference type="ARBA" id="ARBA00000085"/>
    </source>
</evidence>
<dbReference type="PANTHER" id="PTHR45339:SF1">
    <property type="entry name" value="HYBRID SIGNAL TRANSDUCTION HISTIDINE KINASE J"/>
    <property type="match status" value="1"/>
</dbReference>
<dbReference type="Pfam" id="PF00072">
    <property type="entry name" value="Response_reg"/>
    <property type="match status" value="2"/>
</dbReference>
<dbReference type="SUPFAM" id="SSF47226">
    <property type="entry name" value="Histidine-containing phosphotransfer domain, HPT domain"/>
    <property type="match status" value="1"/>
</dbReference>
<keyword evidence="23" id="KW-1185">Reference proteome</keyword>
<dbReference type="InterPro" id="IPR036890">
    <property type="entry name" value="HATPase_C_sf"/>
</dbReference>
<evidence type="ECO:0000313" key="23">
    <source>
        <dbReference type="Proteomes" id="UP000389128"/>
    </source>
</evidence>
<dbReference type="FunFam" id="3.30.565.10:FF:000010">
    <property type="entry name" value="Sensor histidine kinase RcsC"/>
    <property type="match status" value="1"/>
</dbReference>
<dbReference type="InterPro" id="IPR003661">
    <property type="entry name" value="HisK_dim/P_dom"/>
</dbReference>
<feature type="domain" description="HPt" evidence="21">
    <location>
        <begin position="988"/>
        <end position="1083"/>
    </location>
</feature>
<dbReference type="AlphaFoldDB" id="A0A6C2CJ20"/>
<feature type="transmembrane region" description="Helical" evidence="16">
    <location>
        <begin position="195"/>
        <end position="217"/>
    </location>
</feature>
<dbReference type="Pfam" id="PF13426">
    <property type="entry name" value="PAS_9"/>
    <property type="match status" value="1"/>
</dbReference>
<evidence type="ECO:0000256" key="4">
    <source>
        <dbReference type="ARBA" id="ARBA00022475"/>
    </source>
</evidence>
<dbReference type="GO" id="GO:0005886">
    <property type="term" value="C:plasma membrane"/>
    <property type="evidence" value="ECO:0007669"/>
    <property type="project" value="UniProtKB-SubCell"/>
</dbReference>
<comment type="function">
    <text evidence="12">Member of the two-component regulatory system BvgS/BvgA. Phosphorylates BvgA via a four-step phosphorelay in response to environmental signals.</text>
</comment>
<keyword evidence="8" id="KW-0067">ATP-binding</keyword>
<dbReference type="GO" id="GO:0005524">
    <property type="term" value="F:ATP binding"/>
    <property type="evidence" value="ECO:0007669"/>
    <property type="project" value="UniProtKB-KW"/>
</dbReference>
<dbReference type="SUPFAM" id="SSF55785">
    <property type="entry name" value="PYP-like sensor domain (PAS domain)"/>
    <property type="match status" value="1"/>
</dbReference>
<evidence type="ECO:0000256" key="12">
    <source>
        <dbReference type="ARBA" id="ARBA00058004"/>
    </source>
</evidence>
<feature type="domain" description="PAC" evidence="20">
    <location>
        <begin position="349"/>
        <end position="403"/>
    </location>
</feature>
<reference evidence="22 23" key="1">
    <citation type="submission" date="2019-01" db="EMBL/GenBank/DDBJ databases">
        <title>Zoogloea oleivorans genome sequencing and assembly.</title>
        <authorList>
            <person name="Tancsics A."/>
            <person name="Farkas M."/>
            <person name="Kriszt B."/>
            <person name="Maroti G."/>
            <person name="Horvath B."/>
        </authorList>
    </citation>
    <scope>NUCLEOTIDE SEQUENCE [LARGE SCALE GENOMIC DNA]</scope>
    <source>
        <strain evidence="22 23">Buc</strain>
    </source>
</reference>
<dbReference type="RefSeq" id="WP_148581100.1">
    <property type="nucleotide sequence ID" value="NZ_SDKK01000027.1"/>
</dbReference>
<dbReference type="InterPro" id="IPR011006">
    <property type="entry name" value="CheY-like_superfamily"/>
</dbReference>
<dbReference type="InterPro" id="IPR035965">
    <property type="entry name" value="PAS-like_dom_sf"/>
</dbReference>
<evidence type="ECO:0000256" key="9">
    <source>
        <dbReference type="ARBA" id="ARBA00022989"/>
    </source>
</evidence>
<keyword evidence="5 15" id="KW-0597">Phosphoprotein</keyword>
<dbReference type="InterPro" id="IPR001610">
    <property type="entry name" value="PAC"/>
</dbReference>
<dbReference type="NCBIfam" id="TIGR00229">
    <property type="entry name" value="sensory_box"/>
    <property type="match status" value="1"/>
</dbReference>
<feature type="modified residue" description="4-aspartylphosphate" evidence="15">
    <location>
        <position position="873"/>
    </location>
</feature>
<dbReference type="GO" id="GO:0000155">
    <property type="term" value="F:phosphorelay sensor kinase activity"/>
    <property type="evidence" value="ECO:0007669"/>
    <property type="project" value="InterPro"/>
</dbReference>
<evidence type="ECO:0000256" key="14">
    <source>
        <dbReference type="PROSITE-ProRule" id="PRU00110"/>
    </source>
</evidence>
<dbReference type="SMART" id="SM00086">
    <property type="entry name" value="PAC"/>
    <property type="match status" value="1"/>
</dbReference>
<keyword evidence="7" id="KW-0547">Nucleotide-binding</keyword>
<protein>
    <recommendedName>
        <fullName evidence="13">Virulence sensor protein BvgS</fullName>
        <ecNumber evidence="3">2.7.13.3</ecNumber>
    </recommendedName>
</protein>
<dbReference type="InterPro" id="IPR000700">
    <property type="entry name" value="PAS-assoc_C"/>
</dbReference>
<evidence type="ECO:0000256" key="3">
    <source>
        <dbReference type="ARBA" id="ARBA00012438"/>
    </source>
</evidence>
<proteinExistence type="predicted"/>
<evidence type="ECO:0000256" key="10">
    <source>
        <dbReference type="ARBA" id="ARBA00023012"/>
    </source>
</evidence>
<dbReference type="SMART" id="SM00388">
    <property type="entry name" value="HisKA"/>
    <property type="match status" value="1"/>
</dbReference>
<dbReference type="PROSITE" id="PS50110">
    <property type="entry name" value="RESPONSE_REGULATORY"/>
    <property type="match status" value="2"/>
</dbReference>
<dbReference type="InterPro" id="IPR001789">
    <property type="entry name" value="Sig_transdc_resp-reg_receiver"/>
</dbReference>
<dbReference type="InterPro" id="IPR005467">
    <property type="entry name" value="His_kinase_dom"/>
</dbReference>
<dbReference type="Gene3D" id="1.20.120.160">
    <property type="entry name" value="HPT domain"/>
    <property type="match status" value="1"/>
</dbReference>
<dbReference type="CDD" id="cd17546">
    <property type="entry name" value="REC_hyHK_CKI1_RcsC-like"/>
    <property type="match status" value="2"/>
</dbReference>
<keyword evidence="4" id="KW-1003">Cell membrane</keyword>
<comment type="caution">
    <text evidence="22">The sequence shown here is derived from an EMBL/GenBank/DDBJ whole genome shotgun (WGS) entry which is preliminary data.</text>
</comment>
<keyword evidence="10" id="KW-0902">Two-component regulatory system</keyword>
<dbReference type="Gene3D" id="3.30.565.10">
    <property type="entry name" value="Histidine kinase-like ATPase, C-terminal domain"/>
    <property type="match status" value="1"/>
</dbReference>
<feature type="domain" description="PAS" evidence="19">
    <location>
        <begin position="278"/>
        <end position="322"/>
    </location>
</feature>
<dbReference type="CDD" id="cd00130">
    <property type="entry name" value="PAS"/>
    <property type="match status" value="1"/>
</dbReference>
<dbReference type="EMBL" id="SDKK01000027">
    <property type="protein sequence ID" value="TYC53489.1"/>
    <property type="molecule type" value="Genomic_DNA"/>
</dbReference>
<comment type="subcellular location">
    <subcellularLocation>
        <location evidence="2">Cell membrane</location>
        <topology evidence="2">Multi-pass membrane protein</topology>
    </subcellularLocation>
</comment>
<dbReference type="PROSITE" id="PS50894">
    <property type="entry name" value="HPT"/>
    <property type="match status" value="1"/>
</dbReference>
<evidence type="ECO:0000256" key="8">
    <source>
        <dbReference type="ARBA" id="ARBA00022840"/>
    </source>
</evidence>
<dbReference type="Gene3D" id="3.30.450.20">
    <property type="entry name" value="PAS domain"/>
    <property type="match status" value="1"/>
</dbReference>
<gene>
    <name evidence="22" type="ORF">ETQ85_21385</name>
</gene>
<dbReference type="SMART" id="SM00387">
    <property type="entry name" value="HATPase_c"/>
    <property type="match status" value="1"/>
</dbReference>
<evidence type="ECO:0000259" key="17">
    <source>
        <dbReference type="PROSITE" id="PS50109"/>
    </source>
</evidence>
<keyword evidence="11 16" id="KW-0472">Membrane</keyword>
<organism evidence="22 23">
    <name type="scientific">Zoogloea oleivorans</name>
    <dbReference type="NCBI Taxonomy" id="1552750"/>
    <lineage>
        <taxon>Bacteria</taxon>
        <taxon>Pseudomonadati</taxon>
        <taxon>Pseudomonadota</taxon>
        <taxon>Betaproteobacteria</taxon>
        <taxon>Rhodocyclales</taxon>
        <taxon>Zoogloeaceae</taxon>
        <taxon>Zoogloea</taxon>
    </lineage>
</organism>
<sequence>MKLRLFRALPYTLIFFLPVALVTLVAGALNLGSLYSLRQEYQAGSIRQGHDITVVATATRFNQEAAGIQRLVSATLEQAAAGHLDEGGAYRVHTEVVNRLAVLEQQLPSLDESASSGSPARTLKSDFEAYRNLAVSATDLAAIDPSGAMRQAYQAASHYVALSERTHAIASTAASAAALRGEAQGLGMEQHAVRIAVVGGILTLLLMLFWLFVIGWMTRSLSSLTAALQDLADGDLDPPSLPEVEALGADSRSVLRSMAMAVLAFRSTALAREAAQAELHRLVMAVEQSPESIVITNLDAQIEYVNKAFEHNTGFTREEALGLNPRVLQSGLTAKAIYADMWATLMRGEPWRGELINRRKDGSDYVELANIAPVRQADGRVTHYVAIKEDISEKKRIGEELEQHRHHLERLVAERSTELQDAKEVAEAASRSKSEFLANMSHEIRTPMNAIIGLTHLLKRDLAETRHLGRLAKIAGAAQHLLSIINDILDLSKIEAGKLELELTDFDVERVVDNVIGLVRDKAETKNIELVVDLRGLPPMLHGDGLRLQQILLNFAGNAVKFTEAGCIALRTAVVHADDSGMLVRFEVSDSGIGLTEAQQAGLFQAFKQADASTTRKYGGTGLGLAISRRLTELMGGRIGVQSEVGHGSTFWIELPFARSRSHKPMPKGDMETRGLSALVVDDLPEARDSLVAMLAMLGLHVTAVSGGQEALDCVVDADAAGKPYDLLLADWQMPEMDGLELGRRLTAMPLSRQPASLLVTSYPEAVKPGELAEAGYFEVLAKPLSPSHLFDALQNTLSGRHASASVLSAGEAESRLRRRGGGRILLAEDNPINQEVALALLAGAGLEVDLAEDGQDAVDKARTAAYDLILMDMQMPVLDGLGATRLIRALPEHVHTPILAMTANAFDEDRERCLDAGMNDHIAKPVVPEALYRTLLQWLPSTHHAEASGAGQVAEPLSADDAAAAETLRAGLERIEGLDVAAGLSSTRGRIKSYARLLGQFADSDLPAQLCRNLSAPDIVAAHRAAHTLKGLAATLGVARLRDAAAALECALAGPAPQAPLDELVRQAASLQDDFQALCAKLRTALGTAQALPAAQLADWAEVRCVAARLEIALADYNMNSTSLCADNASLLSAAFGAHAVTLTRQIDDFDFDQALLTLHAAMAELPRVD</sequence>
<comment type="catalytic activity">
    <reaction evidence="1">
        <text>ATP + protein L-histidine = ADP + protein N-phospho-L-histidine.</text>
        <dbReference type="EC" id="2.7.13.3"/>
    </reaction>
</comment>
<dbReference type="SUPFAM" id="SSF47384">
    <property type="entry name" value="Homodimeric domain of signal transducing histidine kinase"/>
    <property type="match status" value="1"/>
</dbReference>
<dbReference type="Proteomes" id="UP000389128">
    <property type="component" value="Unassembled WGS sequence"/>
</dbReference>
<evidence type="ECO:0000259" key="20">
    <source>
        <dbReference type="PROSITE" id="PS50113"/>
    </source>
</evidence>
<dbReference type="PROSITE" id="PS50112">
    <property type="entry name" value="PAS"/>
    <property type="match status" value="1"/>
</dbReference>
<evidence type="ECO:0000256" key="7">
    <source>
        <dbReference type="ARBA" id="ARBA00022741"/>
    </source>
</evidence>
<dbReference type="InterPro" id="IPR004358">
    <property type="entry name" value="Sig_transdc_His_kin-like_C"/>
</dbReference>
<dbReference type="CDD" id="cd16922">
    <property type="entry name" value="HATPase_EvgS-ArcB-TorS-like"/>
    <property type="match status" value="1"/>
</dbReference>
<feature type="modified residue" description="4-aspartylphosphate" evidence="15">
    <location>
        <position position="731"/>
    </location>
</feature>
<dbReference type="InterPro" id="IPR008207">
    <property type="entry name" value="Sig_transdc_His_kin_Hpt_dom"/>
</dbReference>
<dbReference type="SMART" id="SM00448">
    <property type="entry name" value="REC"/>
    <property type="match status" value="2"/>
</dbReference>
<evidence type="ECO:0000256" key="13">
    <source>
        <dbReference type="ARBA" id="ARBA00070152"/>
    </source>
</evidence>
<evidence type="ECO:0000259" key="19">
    <source>
        <dbReference type="PROSITE" id="PS50112"/>
    </source>
</evidence>
<feature type="domain" description="Response regulatory" evidence="18">
    <location>
        <begin position="677"/>
        <end position="798"/>
    </location>
</feature>
<feature type="transmembrane region" description="Helical" evidence="16">
    <location>
        <begin position="12"/>
        <end position="37"/>
    </location>
</feature>
<dbReference type="CDD" id="cd00082">
    <property type="entry name" value="HisKA"/>
    <property type="match status" value="1"/>
</dbReference>
<name>A0A6C2CJ20_9RHOO</name>
<dbReference type="InterPro" id="IPR003594">
    <property type="entry name" value="HATPase_dom"/>
</dbReference>
<dbReference type="EC" id="2.7.13.3" evidence="3"/>
<dbReference type="Pfam" id="PF01627">
    <property type="entry name" value="Hpt"/>
    <property type="match status" value="1"/>
</dbReference>
<dbReference type="InterPro" id="IPR036097">
    <property type="entry name" value="HisK_dim/P_sf"/>
</dbReference>
<dbReference type="PROSITE" id="PS50113">
    <property type="entry name" value="PAC"/>
    <property type="match status" value="1"/>
</dbReference>
<evidence type="ECO:0000256" key="2">
    <source>
        <dbReference type="ARBA" id="ARBA00004651"/>
    </source>
</evidence>